<feature type="region of interest" description="Disordered" evidence="1">
    <location>
        <begin position="439"/>
        <end position="459"/>
    </location>
</feature>
<accession>A0A538U137</accession>
<dbReference type="InterPro" id="IPR025566">
    <property type="entry name" value="DUF4331"/>
</dbReference>
<name>A0A538U137_UNCEI</name>
<evidence type="ECO:0000313" key="5">
    <source>
        <dbReference type="Proteomes" id="UP000319836"/>
    </source>
</evidence>
<dbReference type="Gene3D" id="2.60.40.4070">
    <property type="match status" value="1"/>
</dbReference>
<dbReference type="AlphaFoldDB" id="A0A538U137"/>
<protein>
    <submittedName>
        <fullName evidence="4">DUF4331 domain-containing protein</fullName>
    </submittedName>
</protein>
<reference evidence="4 5" key="1">
    <citation type="journal article" date="2019" name="Nat. Microbiol.">
        <title>Mediterranean grassland soil C-N compound turnover is dependent on rainfall and depth, and is mediated by genomically divergent microorganisms.</title>
        <authorList>
            <person name="Diamond S."/>
            <person name="Andeer P.F."/>
            <person name="Li Z."/>
            <person name="Crits-Christoph A."/>
            <person name="Burstein D."/>
            <person name="Anantharaman K."/>
            <person name="Lane K.R."/>
            <person name="Thomas B.C."/>
            <person name="Pan C."/>
            <person name="Northen T.R."/>
            <person name="Banfield J.F."/>
        </authorList>
    </citation>
    <scope>NUCLEOTIDE SEQUENCE [LARGE SCALE GENOMIC DNA]</scope>
    <source>
        <strain evidence="4">WS_10</strain>
    </source>
</reference>
<proteinExistence type="predicted"/>
<keyword evidence="2" id="KW-0732">Signal</keyword>
<dbReference type="InterPro" id="IPR026444">
    <property type="entry name" value="Secre_tail"/>
</dbReference>
<evidence type="ECO:0000256" key="1">
    <source>
        <dbReference type="SAM" id="MobiDB-lite"/>
    </source>
</evidence>
<evidence type="ECO:0000313" key="4">
    <source>
        <dbReference type="EMBL" id="TMQ69610.1"/>
    </source>
</evidence>
<dbReference type="NCBIfam" id="TIGR04183">
    <property type="entry name" value="Por_Secre_tail"/>
    <property type="match status" value="1"/>
</dbReference>
<feature type="domain" description="FlgD/Vpr Ig-like" evidence="3">
    <location>
        <begin position="491"/>
        <end position="546"/>
    </location>
</feature>
<feature type="chain" id="PRO_5021785295" evidence="2">
    <location>
        <begin position="28"/>
        <end position="565"/>
    </location>
</feature>
<comment type="caution">
    <text evidence="4">The sequence shown here is derived from an EMBL/GenBank/DDBJ whole genome shotgun (WGS) entry which is preliminary data.</text>
</comment>
<dbReference type="EMBL" id="VBPA01000283">
    <property type="protein sequence ID" value="TMQ69610.1"/>
    <property type="molecule type" value="Genomic_DNA"/>
</dbReference>
<sequence length="565" mass="60289">MRFTSSPRVLAAVLAGLAIAAPLAAFASSHSEAPGTVKDRLADDTDLYAWVANDATHAVTFVGNWVPMLEPNSGPNFGAFDDDAFYYVNVDNVGDSHKHVRFQFKFKTTRRSGGTFLYNTGPVTSLDDPDLNVRQSYTLTRIDVVNGVEQETVLGTDLPVAPWFVGPVSMPSYDALAQSAVQDLPGGYRVFVGPRDDPFFVDLAAIFDLLTIRKPPGDMGKGVDGLGGYNVMTVALQVPMTKLTKEDTAERLANKTLNGDGTVSFSGPEVQVSRLGMPLVNEVVIPLRDKDKFNASEPFDDVANFGAYVVDPEAARLLHLLYGVAVPPAPRNDLVTVFATGIPGLNQPAGVMPGEMLRLDMLVPPTATPNRFGVIAGDLAGFPNGRRLGDDVVDIELRVIAGVLVKGFDVAPNNQLGDGIDGNDKPFLPYFPYVAPPHNPLTHTHHPEQHGPSPKGLLGALPWTSGTRAAAAADPAGALALVGPNPADASRLQYTLSRRGHVSLRIYDLQGRAVRTLIDQDAAPGTFSATWNGVDDGGRAAAKGLYFARFAVDGQVSDARKVSLR</sequence>
<organism evidence="4 5">
    <name type="scientific">Eiseniibacteriota bacterium</name>
    <dbReference type="NCBI Taxonomy" id="2212470"/>
    <lineage>
        <taxon>Bacteria</taxon>
        <taxon>Candidatus Eiseniibacteriota</taxon>
    </lineage>
</organism>
<dbReference type="InterPro" id="IPR025965">
    <property type="entry name" value="FlgD/Vpr_Ig-like"/>
</dbReference>
<gene>
    <name evidence="4" type="ORF">E6K80_11080</name>
</gene>
<dbReference type="Proteomes" id="UP000319836">
    <property type="component" value="Unassembled WGS sequence"/>
</dbReference>
<feature type="signal peptide" evidence="2">
    <location>
        <begin position="1"/>
        <end position="27"/>
    </location>
</feature>
<evidence type="ECO:0000259" key="3">
    <source>
        <dbReference type="Pfam" id="PF13860"/>
    </source>
</evidence>
<evidence type="ECO:0000256" key="2">
    <source>
        <dbReference type="SAM" id="SignalP"/>
    </source>
</evidence>
<dbReference type="Pfam" id="PF13860">
    <property type="entry name" value="FlgD_ig"/>
    <property type="match status" value="1"/>
</dbReference>
<dbReference type="Pfam" id="PF14224">
    <property type="entry name" value="DUF4331"/>
    <property type="match status" value="1"/>
</dbReference>